<feature type="compositionally biased region" description="Basic and acidic residues" evidence="6">
    <location>
        <begin position="73"/>
        <end position="99"/>
    </location>
</feature>
<evidence type="ECO:0000313" key="8">
    <source>
        <dbReference type="EMBL" id="ABK25811.1"/>
    </source>
</evidence>
<keyword evidence="1" id="KW-0488">Methylation</keyword>
<dbReference type="PROSITE" id="PS50846">
    <property type="entry name" value="HMA_2"/>
    <property type="match status" value="1"/>
</dbReference>
<sequence>MSNMKKMVLRVSIEDEKSKRRAMRTVAAVEGVESVAVDMKDRKITVIGDADPVCLTVKLRKFGFTELLSVGPAKEEKKPEGEKKEEKKDDGKKNEKKVEPATVMYVSPSYPPYPYTVVTDDYNPTCTIC</sequence>
<dbReference type="SUPFAM" id="SSF55008">
    <property type="entry name" value="HMA, heavy metal-associated domain"/>
    <property type="match status" value="1"/>
</dbReference>
<keyword evidence="4" id="KW-0636">Prenylation</keyword>
<dbReference type="Gene3D" id="3.30.70.100">
    <property type="match status" value="1"/>
</dbReference>
<reference evidence="8" key="1">
    <citation type="journal article" date="2008" name="BMC Genomics">
        <title>A conifer genomics resource of 200,000 spruce (Picea spp.) ESTs and 6,464 high-quality, sequence-finished full-length cDNAs for Sitka spruce (Picea sitchensis).</title>
        <authorList>
            <person name="Ralph S.G."/>
            <person name="Chun H.J."/>
            <person name="Kolosova N."/>
            <person name="Cooper D."/>
            <person name="Oddy C."/>
            <person name="Ritland C.E."/>
            <person name="Kirkpatrick R."/>
            <person name="Moore R."/>
            <person name="Barber S."/>
            <person name="Holt R.A."/>
            <person name="Jones S.J."/>
            <person name="Marra M.A."/>
            <person name="Douglas C.J."/>
            <person name="Ritland K."/>
            <person name="Bohlmann J."/>
        </authorList>
    </citation>
    <scope>NUCLEOTIDE SEQUENCE</scope>
    <source>
        <tissue evidence="8">Green portion of the leader tissue</tissue>
    </source>
</reference>
<dbReference type="GO" id="GO:0046872">
    <property type="term" value="F:metal ion binding"/>
    <property type="evidence" value="ECO:0007669"/>
    <property type="project" value="UniProtKB-KW"/>
</dbReference>
<proteinExistence type="evidence at transcript level"/>
<organism evidence="8">
    <name type="scientific">Picea sitchensis</name>
    <name type="common">Sitka spruce</name>
    <name type="synonym">Pinus sitchensis</name>
    <dbReference type="NCBI Taxonomy" id="3332"/>
    <lineage>
        <taxon>Eukaryota</taxon>
        <taxon>Viridiplantae</taxon>
        <taxon>Streptophyta</taxon>
        <taxon>Embryophyta</taxon>
        <taxon>Tracheophyta</taxon>
        <taxon>Spermatophyta</taxon>
        <taxon>Pinopsida</taxon>
        <taxon>Pinidae</taxon>
        <taxon>Conifers I</taxon>
        <taxon>Pinales</taxon>
        <taxon>Pinaceae</taxon>
        <taxon>Picea</taxon>
    </lineage>
</organism>
<dbReference type="PANTHER" id="PTHR45811">
    <property type="entry name" value="COPPER TRANSPORT PROTEIN FAMILY-RELATED"/>
    <property type="match status" value="1"/>
</dbReference>
<accession>A9NYV0</accession>
<evidence type="ECO:0000256" key="5">
    <source>
        <dbReference type="ARBA" id="ARBA00024045"/>
    </source>
</evidence>
<evidence type="ECO:0000256" key="2">
    <source>
        <dbReference type="ARBA" id="ARBA00022723"/>
    </source>
</evidence>
<evidence type="ECO:0000256" key="4">
    <source>
        <dbReference type="ARBA" id="ARBA00023289"/>
    </source>
</evidence>
<dbReference type="InterPro" id="IPR006121">
    <property type="entry name" value="HMA_dom"/>
</dbReference>
<evidence type="ECO:0000256" key="3">
    <source>
        <dbReference type="ARBA" id="ARBA00023288"/>
    </source>
</evidence>
<comment type="similarity">
    <text evidence="5">Belongs to the HIPP family.</text>
</comment>
<dbReference type="EMBL" id="EF086551">
    <property type="protein sequence ID" value="ABK25811.1"/>
    <property type="molecule type" value="mRNA"/>
</dbReference>
<dbReference type="PANTHER" id="PTHR45811:SF49">
    <property type="entry name" value="OS04G0667600 PROTEIN"/>
    <property type="match status" value="1"/>
</dbReference>
<dbReference type="InterPro" id="IPR036163">
    <property type="entry name" value="HMA_dom_sf"/>
</dbReference>
<evidence type="ECO:0000256" key="1">
    <source>
        <dbReference type="ARBA" id="ARBA00022481"/>
    </source>
</evidence>
<keyword evidence="2" id="KW-0479">Metal-binding</keyword>
<dbReference type="InterPro" id="IPR051863">
    <property type="entry name" value="HIPP"/>
</dbReference>
<evidence type="ECO:0000256" key="6">
    <source>
        <dbReference type="SAM" id="MobiDB-lite"/>
    </source>
</evidence>
<keyword evidence="3" id="KW-0449">Lipoprotein</keyword>
<dbReference type="Pfam" id="PF00403">
    <property type="entry name" value="HMA"/>
    <property type="match status" value="1"/>
</dbReference>
<dbReference type="AlphaFoldDB" id="A9NYV0"/>
<protein>
    <recommendedName>
        <fullName evidence="7">HMA domain-containing protein</fullName>
    </recommendedName>
</protein>
<feature type="domain" description="HMA" evidence="7">
    <location>
        <begin position="4"/>
        <end position="71"/>
    </location>
</feature>
<evidence type="ECO:0000259" key="7">
    <source>
        <dbReference type="PROSITE" id="PS50846"/>
    </source>
</evidence>
<name>A9NYV0_PICSI</name>
<feature type="region of interest" description="Disordered" evidence="6">
    <location>
        <begin position="72"/>
        <end position="100"/>
    </location>
</feature>